<reference evidence="9 10" key="1">
    <citation type="submission" date="2023-08" db="EMBL/GenBank/DDBJ databases">
        <title>Annotated Genome Sequence of Vanrija albida AlHP1.</title>
        <authorList>
            <person name="Herzog R."/>
        </authorList>
    </citation>
    <scope>NUCLEOTIDE SEQUENCE [LARGE SCALE GENOMIC DNA]</scope>
    <source>
        <strain evidence="9 10">AlHP1</strain>
    </source>
</reference>
<feature type="compositionally biased region" description="Basic and acidic residues" evidence="8">
    <location>
        <begin position="144"/>
        <end position="164"/>
    </location>
</feature>
<comment type="subunit">
    <text evidence="7">Component of a fungal signal recognition particle (SRP) complex that consists of a 7SL RNA molecule (scR1) and at least six protein subunits: SRP72, SRP68, SRP54, SEC65, SRP21 and SRP14.</text>
</comment>
<proteinExistence type="inferred from homology"/>
<evidence type="ECO:0000256" key="1">
    <source>
        <dbReference type="ARBA" id="ARBA00004496"/>
    </source>
</evidence>
<comment type="function">
    <text evidence="7">Component of the signal recognition particle (SRP) complex, a ribonucleoprotein complex that mediates the cotranslational targeting of secretory and membrane proteins to the endoplasmic reticulum (ER).</text>
</comment>
<dbReference type="PANTHER" id="PTHR12013">
    <property type="entry name" value="SIGNAL RECOGNITION PARTICLE 14 KD PROTEIN"/>
    <property type="match status" value="1"/>
</dbReference>
<feature type="compositionally biased region" description="Basic residues" evidence="8">
    <location>
        <begin position="130"/>
        <end position="143"/>
    </location>
</feature>
<organism evidence="9 10">
    <name type="scientific">Vanrija albida</name>
    <dbReference type="NCBI Taxonomy" id="181172"/>
    <lineage>
        <taxon>Eukaryota</taxon>
        <taxon>Fungi</taxon>
        <taxon>Dikarya</taxon>
        <taxon>Basidiomycota</taxon>
        <taxon>Agaricomycotina</taxon>
        <taxon>Tremellomycetes</taxon>
        <taxon>Trichosporonales</taxon>
        <taxon>Trichosporonaceae</taxon>
        <taxon>Vanrija</taxon>
    </lineage>
</organism>
<evidence type="ECO:0000256" key="5">
    <source>
        <dbReference type="ARBA" id="ARBA00023135"/>
    </source>
</evidence>
<feature type="region of interest" description="Disordered" evidence="8">
    <location>
        <begin position="126"/>
        <end position="164"/>
    </location>
</feature>
<dbReference type="Pfam" id="PF02290">
    <property type="entry name" value="SRP14"/>
    <property type="match status" value="1"/>
</dbReference>
<dbReference type="SUPFAM" id="SSF54762">
    <property type="entry name" value="Signal recognition particle alu RNA binding heterodimer, SRP9/14"/>
    <property type="match status" value="1"/>
</dbReference>
<dbReference type="InterPro" id="IPR003210">
    <property type="entry name" value="Signal_recog_particle_SRP14"/>
</dbReference>
<dbReference type="GeneID" id="95981363"/>
<evidence type="ECO:0000256" key="2">
    <source>
        <dbReference type="ARBA" id="ARBA00010349"/>
    </source>
</evidence>
<dbReference type="RefSeq" id="XP_069212517.1">
    <property type="nucleotide sequence ID" value="XM_069348973.1"/>
</dbReference>
<keyword evidence="5 7" id="KW-0733">Signal recognition particle</keyword>
<comment type="caution">
    <text evidence="9">The sequence shown here is derived from an EMBL/GenBank/DDBJ whole genome shotgun (WGS) entry which is preliminary data.</text>
</comment>
<evidence type="ECO:0000256" key="3">
    <source>
        <dbReference type="ARBA" id="ARBA00022490"/>
    </source>
</evidence>
<evidence type="ECO:0000256" key="8">
    <source>
        <dbReference type="SAM" id="MobiDB-lite"/>
    </source>
</evidence>
<keyword evidence="10" id="KW-1185">Reference proteome</keyword>
<evidence type="ECO:0000256" key="7">
    <source>
        <dbReference type="RuleBase" id="RU368100"/>
    </source>
</evidence>
<dbReference type="InterPro" id="IPR009018">
    <property type="entry name" value="Signal_recog_particle_SRP9/14"/>
</dbReference>
<evidence type="ECO:0000256" key="6">
    <source>
        <dbReference type="ARBA" id="ARBA00023274"/>
    </source>
</evidence>
<sequence>MPQELVSADEFLTRLTSAFAGPSSAIWLSHKRHTHDAQGDSAMDTVDAGDDAEHDVLIRCTHGASKFSARVPASSLHTFHAAYGALLKASMAPHMRKRDKKKERARADAAEARKRELFVDVKIGTEGKRGKGRRQRMRKVAAQKKKEAERERIELRDAARKAQE</sequence>
<keyword evidence="3 7" id="KW-0963">Cytoplasm</keyword>
<evidence type="ECO:0000313" key="10">
    <source>
        <dbReference type="Proteomes" id="UP001565368"/>
    </source>
</evidence>
<gene>
    <name evidence="9" type="ORF">Q8F55_000320</name>
</gene>
<protein>
    <recommendedName>
        <fullName evidence="7">Signal recognition particle subunit SRP14</fullName>
    </recommendedName>
    <alternativeName>
        <fullName evidence="7">Signal recognition particle 14 kDa protein</fullName>
    </alternativeName>
</protein>
<dbReference type="EMBL" id="JBBXJM010000001">
    <property type="protein sequence ID" value="KAL1412573.1"/>
    <property type="molecule type" value="Genomic_DNA"/>
</dbReference>
<keyword evidence="6 7" id="KW-0687">Ribonucleoprotein</keyword>
<dbReference type="Gene3D" id="3.30.720.10">
    <property type="entry name" value="Signal recognition particle alu RNA binding heterodimer, srp9/1"/>
    <property type="match status" value="1"/>
</dbReference>
<comment type="subcellular location">
    <subcellularLocation>
        <location evidence="1 7">Cytoplasm</location>
    </subcellularLocation>
</comment>
<comment type="similarity">
    <text evidence="2 7">Belongs to the SRP14 family.</text>
</comment>
<dbReference type="Proteomes" id="UP001565368">
    <property type="component" value="Unassembled WGS sequence"/>
</dbReference>
<evidence type="ECO:0000256" key="4">
    <source>
        <dbReference type="ARBA" id="ARBA00022884"/>
    </source>
</evidence>
<accession>A0ABR3QD00</accession>
<name>A0ABR3QD00_9TREE</name>
<keyword evidence="4 7" id="KW-0694">RNA-binding</keyword>
<evidence type="ECO:0000313" key="9">
    <source>
        <dbReference type="EMBL" id="KAL1412573.1"/>
    </source>
</evidence>